<protein>
    <recommendedName>
        <fullName evidence="4">DUF4203 domain-containing protein</fullName>
    </recommendedName>
</protein>
<feature type="transmembrane region" description="Helical" evidence="2">
    <location>
        <begin position="156"/>
        <end position="173"/>
    </location>
</feature>
<feature type="transmembrane region" description="Helical" evidence="2">
    <location>
        <begin position="180"/>
        <end position="201"/>
    </location>
</feature>
<evidence type="ECO:0000256" key="2">
    <source>
        <dbReference type="SAM" id="Phobius"/>
    </source>
</evidence>
<dbReference type="EMBL" id="HBGW01019722">
    <property type="protein sequence ID" value="CAD9530669.1"/>
    <property type="molecule type" value="Transcribed_RNA"/>
</dbReference>
<feature type="transmembrane region" description="Helical" evidence="2">
    <location>
        <begin position="69"/>
        <end position="91"/>
    </location>
</feature>
<dbReference type="AlphaFoldDB" id="A0A7S2IVY1"/>
<feature type="compositionally biased region" description="Low complexity" evidence="1">
    <location>
        <begin position="10"/>
        <end position="21"/>
    </location>
</feature>
<feature type="transmembrane region" description="Helical" evidence="2">
    <location>
        <begin position="262"/>
        <end position="280"/>
    </location>
</feature>
<name>A0A7S2IVY1_9DINO</name>
<reference evidence="3" key="1">
    <citation type="submission" date="2021-01" db="EMBL/GenBank/DDBJ databases">
        <authorList>
            <person name="Corre E."/>
            <person name="Pelletier E."/>
            <person name="Niang G."/>
            <person name="Scheremetjew M."/>
            <person name="Finn R."/>
            <person name="Kale V."/>
            <person name="Holt S."/>
            <person name="Cochrane G."/>
            <person name="Meng A."/>
            <person name="Brown T."/>
            <person name="Cohen L."/>
        </authorList>
    </citation>
    <scope>NUCLEOTIDE SEQUENCE</scope>
    <source>
        <strain evidence="3">RCC3387</strain>
    </source>
</reference>
<keyword evidence="2" id="KW-0472">Membrane</keyword>
<gene>
    <name evidence="3" type="ORF">BRAN1462_LOCUS12482</name>
</gene>
<sequence length="319" mass="34157">MKRDEEDKTTQPPEETTTPAPVQSAEGILHKMCMGVAKQLRGGHQWVNALVAFIFGIVMVFDGEYVFRWLIIGAVFLLCCVVAMSDVSAAWGLDSHSYVRSFVGLEVGALGAYLALLGMEGMQAAVGALLGGVVAYQAQQHLIAWGAVYFDTHKSLVLLLYTVIVLLSVFLFKRKMHLRALAIVSAAAGGVLVASAMAWALTDMALRGWLDPVLDADPSAVPKDGPWLDFFLLLVSPSSPDVGVFSGQSWGVFGQVWRIDRALGLCFAFVLFLAGAATQLRMLRRRQATSEGAAPAGAVKAREICGGADLRCALLPAEA</sequence>
<feature type="region of interest" description="Disordered" evidence="1">
    <location>
        <begin position="1"/>
        <end position="21"/>
    </location>
</feature>
<keyword evidence="2" id="KW-1133">Transmembrane helix</keyword>
<keyword evidence="2" id="KW-0812">Transmembrane</keyword>
<accession>A0A7S2IVY1</accession>
<organism evidence="3">
    <name type="scientific">Zooxanthella nutricula</name>
    <dbReference type="NCBI Taxonomy" id="1333877"/>
    <lineage>
        <taxon>Eukaryota</taxon>
        <taxon>Sar</taxon>
        <taxon>Alveolata</taxon>
        <taxon>Dinophyceae</taxon>
        <taxon>Peridiniales</taxon>
        <taxon>Peridiniales incertae sedis</taxon>
        <taxon>Zooxanthella</taxon>
    </lineage>
</organism>
<evidence type="ECO:0000313" key="3">
    <source>
        <dbReference type="EMBL" id="CAD9530669.1"/>
    </source>
</evidence>
<evidence type="ECO:0008006" key="4">
    <source>
        <dbReference type="Google" id="ProtNLM"/>
    </source>
</evidence>
<proteinExistence type="predicted"/>
<evidence type="ECO:0000256" key="1">
    <source>
        <dbReference type="SAM" id="MobiDB-lite"/>
    </source>
</evidence>
<feature type="transmembrane region" description="Helical" evidence="2">
    <location>
        <begin position="45"/>
        <end position="62"/>
    </location>
</feature>